<keyword evidence="4 10" id="KW-1003">Cell membrane</keyword>
<protein>
    <recommendedName>
        <fullName evidence="10">Protein TonB</fullName>
    </recommendedName>
</protein>
<dbReference type="STRING" id="1760988.SAMN02949497_4502"/>
<feature type="transmembrane region" description="Helical" evidence="10">
    <location>
        <begin position="7"/>
        <end position="30"/>
    </location>
</feature>
<dbReference type="Gene3D" id="3.30.1150.10">
    <property type="match status" value="1"/>
</dbReference>
<dbReference type="NCBIfam" id="TIGR01352">
    <property type="entry name" value="tonB_Cterm"/>
    <property type="match status" value="1"/>
</dbReference>
<dbReference type="PROSITE" id="PS52015">
    <property type="entry name" value="TONB_CTD"/>
    <property type="match status" value="1"/>
</dbReference>
<gene>
    <name evidence="13" type="ORF">SAMN02949497_4502</name>
</gene>
<dbReference type="GO" id="GO:0015031">
    <property type="term" value="P:protein transport"/>
    <property type="evidence" value="ECO:0007669"/>
    <property type="project" value="UniProtKB-UniRule"/>
</dbReference>
<dbReference type="GO" id="GO:0031992">
    <property type="term" value="F:energy transducer activity"/>
    <property type="evidence" value="ECO:0007669"/>
    <property type="project" value="InterPro"/>
</dbReference>
<sequence length="234" mass="24808">MTDGQRYLRGFALSLLAHGLLAGLALWWFWHRPAPEPEPEPPRWEVSLMPPAEEAPPPAAASPPPPPEFAAEPAPAMPPEPQATPPMALPGGSGAPRFDIPKLGPAMDYQGLAMPNPAGTQGATGGAAPPTAPGTRTAPGFDAGDSPPTPIVRVPPTYPLEARRKKIEGWVRVELTVLEDGTVVDAQVKKANPVGVFEPAALAAVAQWRFRPAMENGKAVRRRAGQTLKFELNQ</sequence>
<evidence type="ECO:0000256" key="11">
    <source>
        <dbReference type="SAM" id="MobiDB-lite"/>
    </source>
</evidence>
<evidence type="ECO:0000256" key="8">
    <source>
        <dbReference type="ARBA" id="ARBA00022989"/>
    </source>
</evidence>
<evidence type="ECO:0000256" key="4">
    <source>
        <dbReference type="ARBA" id="ARBA00022475"/>
    </source>
</evidence>
<feature type="region of interest" description="Disordered" evidence="11">
    <location>
        <begin position="36"/>
        <end position="150"/>
    </location>
</feature>
<evidence type="ECO:0000313" key="14">
    <source>
        <dbReference type="Proteomes" id="UP000192923"/>
    </source>
</evidence>
<dbReference type="EMBL" id="FXAM01000001">
    <property type="protein sequence ID" value="SMF97083.1"/>
    <property type="molecule type" value="Genomic_DNA"/>
</dbReference>
<dbReference type="Proteomes" id="UP000192923">
    <property type="component" value="Unassembled WGS sequence"/>
</dbReference>
<keyword evidence="3 10" id="KW-0813">Transport</keyword>
<dbReference type="GO" id="GO:0005886">
    <property type="term" value="C:plasma membrane"/>
    <property type="evidence" value="ECO:0007669"/>
    <property type="project" value="UniProtKB-SubCell"/>
</dbReference>
<dbReference type="Pfam" id="PF03544">
    <property type="entry name" value="TonB_C"/>
    <property type="match status" value="1"/>
</dbReference>
<evidence type="ECO:0000256" key="6">
    <source>
        <dbReference type="ARBA" id="ARBA00022692"/>
    </source>
</evidence>
<keyword evidence="14" id="KW-1185">Reference proteome</keyword>
<feature type="compositionally biased region" description="Pro residues" evidence="11">
    <location>
        <begin position="53"/>
        <end position="68"/>
    </location>
</feature>
<evidence type="ECO:0000259" key="12">
    <source>
        <dbReference type="PROSITE" id="PS52015"/>
    </source>
</evidence>
<dbReference type="GO" id="GO:0055085">
    <property type="term" value="P:transmembrane transport"/>
    <property type="evidence" value="ECO:0007669"/>
    <property type="project" value="InterPro"/>
</dbReference>
<dbReference type="AlphaFoldDB" id="A0A1Y6D8K6"/>
<dbReference type="InterPro" id="IPR006260">
    <property type="entry name" value="TonB/TolA_C"/>
</dbReference>
<keyword evidence="8 10" id="KW-1133">Transmembrane helix</keyword>
<evidence type="ECO:0000256" key="5">
    <source>
        <dbReference type="ARBA" id="ARBA00022519"/>
    </source>
</evidence>
<comment type="function">
    <text evidence="10">Interacts with outer membrane receptor proteins that carry out high-affinity binding and energy dependent uptake into the periplasmic space of specific substrates. It could act to transduce energy from the cytoplasmic membrane to specific energy-requiring processes in the outer membrane, resulting in the release into the periplasm of ligands bound by these outer membrane proteins.</text>
</comment>
<keyword evidence="5 10" id="KW-0997">Cell inner membrane</keyword>
<keyword evidence="10" id="KW-0735">Signal-anchor</keyword>
<comment type="similarity">
    <text evidence="2 10">Belongs to the TonB family.</text>
</comment>
<comment type="subcellular location">
    <subcellularLocation>
        <location evidence="1 10">Cell inner membrane</location>
        <topology evidence="1 10">Single-pass membrane protein</topology>
        <orientation evidence="1 10">Periplasmic side</orientation>
    </subcellularLocation>
</comment>
<keyword evidence="7 10" id="KW-0653">Protein transport</keyword>
<proteinExistence type="inferred from homology"/>
<feature type="compositionally biased region" description="Low complexity" evidence="11">
    <location>
        <begin position="115"/>
        <end position="140"/>
    </location>
</feature>
<evidence type="ECO:0000256" key="3">
    <source>
        <dbReference type="ARBA" id="ARBA00022448"/>
    </source>
</evidence>
<feature type="domain" description="TonB C-terminal" evidence="12">
    <location>
        <begin position="143"/>
        <end position="234"/>
    </location>
</feature>
<keyword evidence="9 10" id="KW-0472">Membrane</keyword>
<evidence type="ECO:0000256" key="7">
    <source>
        <dbReference type="ARBA" id="ARBA00022927"/>
    </source>
</evidence>
<dbReference type="PRINTS" id="PR01374">
    <property type="entry name" value="TONBPROTEIN"/>
</dbReference>
<reference evidence="13 14" key="1">
    <citation type="submission" date="2016-12" db="EMBL/GenBank/DDBJ databases">
        <authorList>
            <person name="Song W.-J."/>
            <person name="Kurnit D.M."/>
        </authorList>
    </citation>
    <scope>NUCLEOTIDE SEQUENCE [LARGE SCALE GENOMIC DNA]</scope>
    <source>
        <strain evidence="13 14">175</strain>
    </source>
</reference>
<dbReference type="InterPro" id="IPR051045">
    <property type="entry name" value="TonB-dependent_transducer"/>
</dbReference>
<evidence type="ECO:0000256" key="9">
    <source>
        <dbReference type="ARBA" id="ARBA00023136"/>
    </source>
</evidence>
<dbReference type="GO" id="GO:0030288">
    <property type="term" value="C:outer membrane-bounded periplasmic space"/>
    <property type="evidence" value="ECO:0007669"/>
    <property type="project" value="InterPro"/>
</dbReference>
<keyword evidence="6 10" id="KW-0812">Transmembrane</keyword>
<evidence type="ECO:0000256" key="1">
    <source>
        <dbReference type="ARBA" id="ARBA00004383"/>
    </source>
</evidence>
<name>A0A1Y6D8K6_9GAMM</name>
<dbReference type="RefSeq" id="WP_085215904.1">
    <property type="nucleotide sequence ID" value="NZ_FXAM01000001.1"/>
</dbReference>
<evidence type="ECO:0000313" key="13">
    <source>
        <dbReference type="EMBL" id="SMF97083.1"/>
    </source>
</evidence>
<dbReference type="InterPro" id="IPR003538">
    <property type="entry name" value="TonB"/>
</dbReference>
<dbReference type="InterPro" id="IPR037682">
    <property type="entry name" value="TonB_C"/>
</dbReference>
<evidence type="ECO:0000256" key="10">
    <source>
        <dbReference type="RuleBase" id="RU362123"/>
    </source>
</evidence>
<dbReference type="SUPFAM" id="SSF74653">
    <property type="entry name" value="TolA/TonB C-terminal domain"/>
    <property type="match status" value="1"/>
</dbReference>
<dbReference type="GO" id="GO:0015891">
    <property type="term" value="P:siderophore transport"/>
    <property type="evidence" value="ECO:0007669"/>
    <property type="project" value="InterPro"/>
</dbReference>
<organism evidence="13 14">
    <name type="scientific">Methylomagnum ishizawai</name>
    <dbReference type="NCBI Taxonomy" id="1760988"/>
    <lineage>
        <taxon>Bacteria</taxon>
        <taxon>Pseudomonadati</taxon>
        <taxon>Pseudomonadota</taxon>
        <taxon>Gammaproteobacteria</taxon>
        <taxon>Methylococcales</taxon>
        <taxon>Methylococcaceae</taxon>
        <taxon>Methylomagnum</taxon>
    </lineage>
</organism>
<evidence type="ECO:0000256" key="2">
    <source>
        <dbReference type="ARBA" id="ARBA00006555"/>
    </source>
</evidence>
<dbReference type="PANTHER" id="PTHR33446">
    <property type="entry name" value="PROTEIN TONB-RELATED"/>
    <property type="match status" value="1"/>
</dbReference>
<dbReference type="OrthoDB" id="1628901at2"/>
<accession>A0A1Y6D8K6</accession>
<feature type="compositionally biased region" description="Pro residues" evidence="11">
    <location>
        <begin position="75"/>
        <end position="88"/>
    </location>
</feature>